<dbReference type="Proteomes" id="UP001595925">
    <property type="component" value="Unassembled WGS sequence"/>
</dbReference>
<dbReference type="AlphaFoldDB" id="A0ABD5QCJ1"/>
<keyword evidence="3" id="KW-1185">Reference proteome</keyword>
<organism evidence="2 3">
    <name type="scientific">Saliphagus infecundisoli</name>
    <dbReference type="NCBI Taxonomy" id="1849069"/>
    <lineage>
        <taxon>Archaea</taxon>
        <taxon>Methanobacteriati</taxon>
        <taxon>Methanobacteriota</taxon>
        <taxon>Stenosarchaea group</taxon>
        <taxon>Halobacteria</taxon>
        <taxon>Halobacteriales</taxon>
        <taxon>Natrialbaceae</taxon>
        <taxon>Saliphagus</taxon>
    </lineage>
</organism>
<reference evidence="2 3" key="1">
    <citation type="journal article" date="2019" name="Int. J. Syst. Evol. Microbiol.">
        <title>The Global Catalogue of Microorganisms (GCM) 10K type strain sequencing project: providing services to taxonomists for standard genome sequencing and annotation.</title>
        <authorList>
            <consortium name="The Broad Institute Genomics Platform"/>
            <consortium name="The Broad Institute Genome Sequencing Center for Infectious Disease"/>
            <person name="Wu L."/>
            <person name="Ma J."/>
        </authorList>
    </citation>
    <scope>NUCLEOTIDE SEQUENCE [LARGE SCALE GENOMIC DNA]</scope>
    <source>
        <strain evidence="2 3">CGMCC 1.15824</strain>
    </source>
</reference>
<comment type="caution">
    <text evidence="2">The sequence shown here is derived from an EMBL/GenBank/DDBJ whole genome shotgun (WGS) entry which is preliminary data.</text>
</comment>
<dbReference type="Pfam" id="PF02567">
    <property type="entry name" value="PhzC-PhzF"/>
    <property type="match status" value="1"/>
</dbReference>
<dbReference type="PANTHER" id="PTHR13774:SF39">
    <property type="entry name" value="BIOSYNTHESIS PROTEIN, PUTATIVE-RELATED"/>
    <property type="match status" value="1"/>
</dbReference>
<protein>
    <submittedName>
        <fullName evidence="2">PhzF family phenazine biosynthesis protein</fullName>
    </submittedName>
</protein>
<proteinExistence type="predicted"/>
<dbReference type="PANTHER" id="PTHR13774">
    <property type="entry name" value="PHENAZINE BIOSYNTHESIS PROTEIN"/>
    <property type="match status" value="1"/>
</dbReference>
<evidence type="ECO:0000256" key="1">
    <source>
        <dbReference type="ARBA" id="ARBA00023235"/>
    </source>
</evidence>
<name>A0ABD5QCJ1_9EURY</name>
<dbReference type="RefSeq" id="WP_224830228.1">
    <property type="nucleotide sequence ID" value="NZ_JAIVEF010000042.1"/>
</dbReference>
<dbReference type="InterPro" id="IPR003719">
    <property type="entry name" value="Phenazine_PhzF-like"/>
</dbReference>
<dbReference type="PIRSF" id="PIRSF016184">
    <property type="entry name" value="PhzC_PhzF"/>
    <property type="match status" value="1"/>
</dbReference>
<accession>A0ABD5QCJ1</accession>
<dbReference type="NCBIfam" id="TIGR00654">
    <property type="entry name" value="PhzF_family"/>
    <property type="match status" value="1"/>
</dbReference>
<evidence type="ECO:0000313" key="3">
    <source>
        <dbReference type="Proteomes" id="UP001595925"/>
    </source>
</evidence>
<gene>
    <name evidence="2" type="ORF">ACFPFO_05645</name>
</gene>
<dbReference type="GO" id="GO:0016853">
    <property type="term" value="F:isomerase activity"/>
    <property type="evidence" value="ECO:0007669"/>
    <property type="project" value="UniProtKB-KW"/>
</dbReference>
<dbReference type="Gene3D" id="3.10.310.10">
    <property type="entry name" value="Diaminopimelate Epimerase, Chain A, domain 1"/>
    <property type="match status" value="2"/>
</dbReference>
<keyword evidence="1" id="KW-0413">Isomerase</keyword>
<evidence type="ECO:0000313" key="2">
    <source>
        <dbReference type="EMBL" id="MFC4987257.1"/>
    </source>
</evidence>
<dbReference type="EMBL" id="JBHSJG010000019">
    <property type="protein sequence ID" value="MFC4987257.1"/>
    <property type="molecule type" value="Genomic_DNA"/>
</dbReference>
<dbReference type="SUPFAM" id="SSF54506">
    <property type="entry name" value="Diaminopimelate epimerase-like"/>
    <property type="match status" value="1"/>
</dbReference>
<sequence length="300" mass="31572">MTDDLEVALVDAFTDDPLTGNAAGVVPDAGELSEPTMQAIARELSVSETAFLSASAEAERRIRYFTPTQEVDLCGHATIASGSYLHETGDVETGTTTLETNVGVIEVDVEDDGTVWMSQDDPEIREADASYGTVADALGVERAALEGAREDLPLAVSSTGLPFLMVPITYLSDLGDADPDMAAIEPLADSVGATGIYAFTFDTLQPESALHGRMFAPGAGVPEDPVTGTASCAVAAYLEAYDAFDPTPEELRLEQGHYVSRPGTVLVRIDDEVRIGGRAVTALEGMVRAPERGDDGILEA</sequence>